<dbReference type="AlphaFoldDB" id="A0A195FJI4"/>
<protein>
    <submittedName>
        <fullName evidence="1">Uncharacterized protein</fullName>
    </submittedName>
</protein>
<organism evidence="1 2">
    <name type="scientific">Trachymyrmex septentrionalis</name>
    <dbReference type="NCBI Taxonomy" id="34720"/>
    <lineage>
        <taxon>Eukaryota</taxon>
        <taxon>Metazoa</taxon>
        <taxon>Ecdysozoa</taxon>
        <taxon>Arthropoda</taxon>
        <taxon>Hexapoda</taxon>
        <taxon>Insecta</taxon>
        <taxon>Pterygota</taxon>
        <taxon>Neoptera</taxon>
        <taxon>Endopterygota</taxon>
        <taxon>Hymenoptera</taxon>
        <taxon>Apocrita</taxon>
        <taxon>Aculeata</taxon>
        <taxon>Formicoidea</taxon>
        <taxon>Formicidae</taxon>
        <taxon>Myrmicinae</taxon>
        <taxon>Trachymyrmex</taxon>
    </lineage>
</organism>
<evidence type="ECO:0000313" key="2">
    <source>
        <dbReference type="Proteomes" id="UP000078541"/>
    </source>
</evidence>
<dbReference type="Proteomes" id="UP000078541">
    <property type="component" value="Unassembled WGS sequence"/>
</dbReference>
<dbReference type="EMBL" id="KQ981523">
    <property type="protein sequence ID" value="KYN40164.1"/>
    <property type="molecule type" value="Genomic_DNA"/>
</dbReference>
<name>A0A195FJI4_9HYME</name>
<proteinExistence type="predicted"/>
<gene>
    <name evidence="1" type="ORF">ALC56_05107</name>
</gene>
<accession>A0A195FJI4</accession>
<reference evidence="1 2" key="1">
    <citation type="submission" date="2016-03" db="EMBL/GenBank/DDBJ databases">
        <title>Trachymyrmex septentrionalis WGS genome.</title>
        <authorList>
            <person name="Nygaard S."/>
            <person name="Hu H."/>
            <person name="Boomsma J."/>
            <person name="Zhang G."/>
        </authorList>
    </citation>
    <scope>NUCLEOTIDE SEQUENCE [LARGE SCALE GENOMIC DNA]</scope>
    <source>
        <strain evidence="1">Tsep2-gDNA-1</strain>
        <tissue evidence="1">Whole body</tissue>
    </source>
</reference>
<keyword evidence="2" id="KW-1185">Reference proteome</keyword>
<evidence type="ECO:0000313" key="1">
    <source>
        <dbReference type="EMBL" id="KYN40164.1"/>
    </source>
</evidence>
<sequence>MSPSKKFLRYAHVSVVDTGVSCNNGETISCCLRSCIWHRHRGFLAGLAIMLTLTLQHNNCFNFRRWKRTGSPLTVGAELSILRSDCSIDAARTKVVYSTLLFTQDHRAVLRIAKFKPIDSATNRSVYRYIRYYF</sequence>